<dbReference type="Proteomes" id="UP001157133">
    <property type="component" value="Unassembled WGS sequence"/>
</dbReference>
<sequence length="206" mass="22682">MANKPYQVAINDVVEETIVNRSRFICFLFPCTTADTFKVKLHACQQEHPNASHHCYAFLLGDPNDSQKYGFSDDGEPSGTAGRPMLASLQGSEVGEVAAIVVRYFGGTKLGTGGLSRAYSLSVRNAVEKLQSRTKIPMVQRHLTCQYTQVNDVFYLLEQHQGKLAEQGFGEQVSLILNIPESNVDGFAMQLETMSSGKLVLTSKQE</sequence>
<dbReference type="SUPFAM" id="SSF54980">
    <property type="entry name" value="EF-G C-terminal domain-like"/>
    <property type="match status" value="1"/>
</dbReference>
<protein>
    <submittedName>
        <fullName evidence="4">IMPACT family member</fullName>
    </submittedName>
</protein>
<name>A0ABQ6H179_9GAMM</name>
<feature type="domain" description="UPF0029" evidence="3">
    <location>
        <begin position="143"/>
        <end position="198"/>
    </location>
</feature>
<dbReference type="Gene3D" id="3.30.230.30">
    <property type="entry name" value="Impact, N-terminal domain"/>
    <property type="match status" value="1"/>
</dbReference>
<dbReference type="EMBL" id="BSSU01000001">
    <property type="protein sequence ID" value="GLX80567.1"/>
    <property type="molecule type" value="Genomic_DNA"/>
</dbReference>
<dbReference type="PANTHER" id="PTHR16301">
    <property type="entry name" value="IMPACT-RELATED"/>
    <property type="match status" value="1"/>
</dbReference>
<feature type="domain" description="Impact N-terminal" evidence="2">
    <location>
        <begin position="21"/>
        <end position="127"/>
    </location>
</feature>
<evidence type="ECO:0000259" key="2">
    <source>
        <dbReference type="Pfam" id="PF01205"/>
    </source>
</evidence>
<accession>A0ABQ6H179</accession>
<evidence type="ECO:0000256" key="1">
    <source>
        <dbReference type="ARBA" id="ARBA00007665"/>
    </source>
</evidence>
<comment type="similarity">
    <text evidence="1">Belongs to the IMPACT family.</text>
</comment>
<dbReference type="Gene3D" id="3.30.70.240">
    <property type="match status" value="1"/>
</dbReference>
<evidence type="ECO:0000313" key="4">
    <source>
        <dbReference type="EMBL" id="GLX80567.1"/>
    </source>
</evidence>
<dbReference type="PROSITE" id="PS00910">
    <property type="entry name" value="UPF0029"/>
    <property type="match status" value="1"/>
</dbReference>
<keyword evidence="5" id="KW-1185">Reference proteome</keyword>
<gene>
    <name evidence="4" type="ORF">theurythT_00190</name>
</gene>
<comment type="caution">
    <text evidence="4">The sequence shown here is derived from an EMBL/GenBank/DDBJ whole genome shotgun (WGS) entry which is preliminary data.</text>
</comment>
<dbReference type="InterPro" id="IPR020568">
    <property type="entry name" value="Ribosomal_Su5_D2-typ_SF"/>
</dbReference>
<dbReference type="InterPro" id="IPR035647">
    <property type="entry name" value="EFG_III/V"/>
</dbReference>
<dbReference type="RefSeq" id="WP_284205886.1">
    <property type="nucleotide sequence ID" value="NZ_BSSU01000001.1"/>
</dbReference>
<dbReference type="InterPro" id="IPR015796">
    <property type="entry name" value="Impact_YigZ-like"/>
</dbReference>
<dbReference type="NCBIfam" id="TIGR00257">
    <property type="entry name" value="IMPACT_YIGZ"/>
    <property type="match status" value="1"/>
</dbReference>
<dbReference type="InterPro" id="IPR020569">
    <property type="entry name" value="UPF0029_Impact_CS"/>
</dbReference>
<dbReference type="SUPFAM" id="SSF54211">
    <property type="entry name" value="Ribosomal protein S5 domain 2-like"/>
    <property type="match status" value="1"/>
</dbReference>
<evidence type="ECO:0000259" key="3">
    <source>
        <dbReference type="Pfam" id="PF09186"/>
    </source>
</evidence>
<proteinExistence type="inferred from homology"/>
<dbReference type="InterPro" id="IPR023582">
    <property type="entry name" value="Impact"/>
</dbReference>
<reference evidence="4 5" key="1">
    <citation type="submission" date="2023-03" db="EMBL/GenBank/DDBJ databases">
        <title>Draft genome sequence of Thalassotalea eurytherma JCM 18482T.</title>
        <authorList>
            <person name="Sawabe T."/>
        </authorList>
    </citation>
    <scope>NUCLEOTIDE SEQUENCE [LARGE SCALE GENOMIC DNA]</scope>
    <source>
        <strain evidence="4 5">JCM 18482</strain>
    </source>
</reference>
<dbReference type="InterPro" id="IPR001498">
    <property type="entry name" value="Impact_N"/>
</dbReference>
<dbReference type="Pfam" id="PF09186">
    <property type="entry name" value="DUF1949"/>
    <property type="match status" value="1"/>
</dbReference>
<dbReference type="InterPro" id="IPR036956">
    <property type="entry name" value="Impact_N_sf"/>
</dbReference>
<evidence type="ECO:0000313" key="5">
    <source>
        <dbReference type="Proteomes" id="UP001157133"/>
    </source>
</evidence>
<dbReference type="Pfam" id="PF01205">
    <property type="entry name" value="Impact_N"/>
    <property type="match status" value="1"/>
</dbReference>
<dbReference type="PANTHER" id="PTHR16301:SF20">
    <property type="entry name" value="IMPACT FAMILY MEMBER YIGZ"/>
    <property type="match status" value="1"/>
</dbReference>
<organism evidence="4 5">
    <name type="scientific">Thalassotalea eurytherma</name>
    <dbReference type="NCBI Taxonomy" id="1144278"/>
    <lineage>
        <taxon>Bacteria</taxon>
        <taxon>Pseudomonadati</taxon>
        <taxon>Pseudomonadota</taxon>
        <taxon>Gammaproteobacteria</taxon>
        <taxon>Alteromonadales</taxon>
        <taxon>Colwelliaceae</taxon>
        <taxon>Thalassotalea</taxon>
    </lineage>
</organism>
<dbReference type="InterPro" id="IPR015269">
    <property type="entry name" value="UPF0029_Impact_C"/>
</dbReference>